<accession>A0A2S6N4L3</accession>
<dbReference type="InterPro" id="IPR050879">
    <property type="entry name" value="Acyltransferase_3"/>
</dbReference>
<sequence>MAGTTPGHDEGTTTRLPAPLYPGAQGVRPGHTAYPVMPKLIRLYPWVQGLRAIAALSVAFLHVANDAITAGRDPAGWIAAINGFMPWAAGVDIFFVISGFVIVHASANLFAVPGGGRVFLRRRLIRIVPLYWTMTTLFLATLLLQRSAVHGAMGGPGFILASYAFLPWPRPDGLMEPALGLGWTLNYEMFFYLVLTPFLRLPRAWAVLGSAACLALFVAAGQVHGFHAAALRFWSNPIVLEFVAGMGLALAVAHGLTLPGWLRLALVATACAGLHLMAGAPEPWRALAHGLPGALLVAAAVAGRRPERSTPAMRILVRLGDASYALYLCHPFVMRGFSLLGAHLGPPTAASGILYVGLSLATAQLCALAINAGFERKLSAMLKGRRWRRAPAG</sequence>
<comment type="caution">
    <text evidence="4">The sequence shown here is derived from an EMBL/GenBank/DDBJ whole genome shotgun (WGS) entry which is preliminary data.</text>
</comment>
<feature type="transmembrane region" description="Helical" evidence="2">
    <location>
        <begin position="178"/>
        <end position="199"/>
    </location>
</feature>
<dbReference type="GO" id="GO:0000271">
    <property type="term" value="P:polysaccharide biosynthetic process"/>
    <property type="evidence" value="ECO:0007669"/>
    <property type="project" value="TreeGrafter"/>
</dbReference>
<reference evidence="4 5" key="1">
    <citation type="journal article" date="2018" name="Arch. Microbiol.">
        <title>New insights into the metabolic potential of the phototrophic purple bacterium Rhodopila globiformis DSM 161(T) from its draft genome sequence and evidence for a vanadium-dependent nitrogenase.</title>
        <authorList>
            <person name="Imhoff J.F."/>
            <person name="Rahn T."/>
            <person name="Kunzel S."/>
            <person name="Neulinger S.C."/>
        </authorList>
    </citation>
    <scope>NUCLEOTIDE SEQUENCE [LARGE SCALE GENOMIC DNA]</scope>
    <source>
        <strain evidence="4 5">DSM 161</strain>
    </source>
</reference>
<gene>
    <name evidence="4" type="ORF">CCS01_21080</name>
</gene>
<feature type="transmembrane region" description="Helical" evidence="2">
    <location>
        <begin position="315"/>
        <end position="333"/>
    </location>
</feature>
<feature type="transmembrane region" description="Helical" evidence="2">
    <location>
        <begin position="205"/>
        <end position="226"/>
    </location>
</feature>
<evidence type="ECO:0000256" key="1">
    <source>
        <dbReference type="SAM" id="MobiDB-lite"/>
    </source>
</evidence>
<dbReference type="AlphaFoldDB" id="A0A2S6N4L3"/>
<feature type="transmembrane region" description="Helical" evidence="2">
    <location>
        <begin position="84"/>
        <end position="112"/>
    </location>
</feature>
<evidence type="ECO:0000313" key="5">
    <source>
        <dbReference type="Proteomes" id="UP000239724"/>
    </source>
</evidence>
<feature type="transmembrane region" description="Helical" evidence="2">
    <location>
        <begin position="353"/>
        <end position="374"/>
    </location>
</feature>
<dbReference type="OrthoDB" id="505919at2"/>
<keyword evidence="2" id="KW-1133">Transmembrane helix</keyword>
<feature type="region of interest" description="Disordered" evidence="1">
    <location>
        <begin position="1"/>
        <end position="22"/>
    </location>
</feature>
<feature type="domain" description="Acyltransferase 3" evidence="3">
    <location>
        <begin position="45"/>
        <end position="365"/>
    </location>
</feature>
<proteinExistence type="predicted"/>
<dbReference type="RefSeq" id="WP_104520795.1">
    <property type="nucleotide sequence ID" value="NZ_NHRY01000224.1"/>
</dbReference>
<dbReference type="Proteomes" id="UP000239724">
    <property type="component" value="Unassembled WGS sequence"/>
</dbReference>
<dbReference type="EMBL" id="NHRY01000224">
    <property type="protein sequence ID" value="PPQ29555.1"/>
    <property type="molecule type" value="Genomic_DNA"/>
</dbReference>
<dbReference type="PANTHER" id="PTHR23028:SF53">
    <property type="entry name" value="ACYL_TRANSF_3 DOMAIN-CONTAINING PROTEIN"/>
    <property type="match status" value="1"/>
</dbReference>
<evidence type="ECO:0000313" key="4">
    <source>
        <dbReference type="EMBL" id="PPQ29555.1"/>
    </source>
</evidence>
<evidence type="ECO:0000259" key="3">
    <source>
        <dbReference type="Pfam" id="PF01757"/>
    </source>
</evidence>
<evidence type="ECO:0000256" key="2">
    <source>
        <dbReference type="SAM" id="Phobius"/>
    </source>
</evidence>
<keyword evidence="2" id="KW-0812">Transmembrane</keyword>
<dbReference type="PANTHER" id="PTHR23028">
    <property type="entry name" value="ACETYLTRANSFERASE"/>
    <property type="match status" value="1"/>
</dbReference>
<feature type="transmembrane region" description="Helical" evidence="2">
    <location>
        <begin position="124"/>
        <end position="142"/>
    </location>
</feature>
<keyword evidence="5" id="KW-1185">Reference proteome</keyword>
<protein>
    <recommendedName>
        <fullName evidence="3">Acyltransferase 3 domain-containing protein</fullName>
    </recommendedName>
</protein>
<organism evidence="4 5">
    <name type="scientific">Rhodopila globiformis</name>
    <name type="common">Rhodopseudomonas globiformis</name>
    <dbReference type="NCBI Taxonomy" id="1071"/>
    <lineage>
        <taxon>Bacteria</taxon>
        <taxon>Pseudomonadati</taxon>
        <taxon>Pseudomonadota</taxon>
        <taxon>Alphaproteobacteria</taxon>
        <taxon>Acetobacterales</taxon>
        <taxon>Acetobacteraceae</taxon>
        <taxon>Rhodopila</taxon>
    </lineage>
</organism>
<dbReference type="InterPro" id="IPR002656">
    <property type="entry name" value="Acyl_transf_3_dom"/>
</dbReference>
<dbReference type="GO" id="GO:0016020">
    <property type="term" value="C:membrane"/>
    <property type="evidence" value="ECO:0007669"/>
    <property type="project" value="TreeGrafter"/>
</dbReference>
<keyword evidence="2" id="KW-0472">Membrane</keyword>
<dbReference type="GO" id="GO:0016747">
    <property type="term" value="F:acyltransferase activity, transferring groups other than amino-acyl groups"/>
    <property type="evidence" value="ECO:0007669"/>
    <property type="project" value="InterPro"/>
</dbReference>
<feature type="transmembrane region" description="Helical" evidence="2">
    <location>
        <begin position="238"/>
        <end position="256"/>
    </location>
</feature>
<dbReference type="Pfam" id="PF01757">
    <property type="entry name" value="Acyl_transf_3"/>
    <property type="match status" value="1"/>
</dbReference>
<feature type="transmembrane region" description="Helical" evidence="2">
    <location>
        <begin position="286"/>
        <end position="303"/>
    </location>
</feature>
<name>A0A2S6N4L3_RHOGL</name>